<sequence length="416" mass="47681">MTQQTNSVPKRRFKEFQNTQAWEQRKLGEVAEKVSVGIATSSSEHFTDRNKGVPFIKNQNIKQNRIDDSELEFISKDFDQANSTKRVKTGDVLTVRTGYPGLSAVVPMHLNCAQTFTTLITRLKKNKALPEFVSIFINSDVGMKQITGMEAGGAQKNVNAGTLRNLTISIPTLDEQKVISKFVSQFDKLITLHQRKLEKTKALKSAYLSEMFPTEGEREPKRRFAGFTQAWEQRKVGELADIVRGASPRPIQDPKWFDDESDIGWLRIADVTEQGGRIHYLEQRISKAGQEKTRVLTEPHLLLSIAATVGKPVVNYVKTGVHDGFLIFQNPKFDREFMFQWLEMFRPKWQKYGQPGSQVNLNSDLVKNQEIMLPSEEEQKKIGDFFAQLDHLITFHQRKLEKLQNIKKAYLNEMFV</sequence>
<dbReference type="EMBL" id="JAGYPM010000009">
    <property type="protein sequence ID" value="MBS4193220.1"/>
    <property type="molecule type" value="Genomic_DNA"/>
</dbReference>
<feature type="domain" description="Type I restriction modification DNA specificity" evidence="4">
    <location>
        <begin position="230"/>
        <end position="404"/>
    </location>
</feature>
<dbReference type="Gene3D" id="3.90.220.20">
    <property type="entry name" value="DNA methylase specificity domains"/>
    <property type="match status" value="2"/>
</dbReference>
<protein>
    <submittedName>
        <fullName evidence="5">Restriction endonuclease subunit S</fullName>
    </submittedName>
</protein>
<dbReference type="Gene3D" id="1.10.287.1120">
    <property type="entry name" value="Bipartite methylase S protein"/>
    <property type="match status" value="1"/>
</dbReference>
<dbReference type="PANTHER" id="PTHR30408">
    <property type="entry name" value="TYPE-1 RESTRICTION ENZYME ECOKI SPECIFICITY PROTEIN"/>
    <property type="match status" value="1"/>
</dbReference>
<evidence type="ECO:0000256" key="3">
    <source>
        <dbReference type="ARBA" id="ARBA00023125"/>
    </source>
</evidence>
<dbReference type="RefSeq" id="WP_213104653.1">
    <property type="nucleotide sequence ID" value="NZ_JAGYPM010000009.1"/>
</dbReference>
<evidence type="ECO:0000313" key="6">
    <source>
        <dbReference type="Proteomes" id="UP000681027"/>
    </source>
</evidence>
<proteinExistence type="inferred from homology"/>
<keyword evidence="6" id="KW-1185">Reference proteome</keyword>
<evidence type="ECO:0000256" key="2">
    <source>
        <dbReference type="ARBA" id="ARBA00022747"/>
    </source>
</evidence>
<reference evidence="5 6" key="1">
    <citation type="submission" date="2021-05" db="EMBL/GenBank/DDBJ databases">
        <title>Novel Bacillus species.</title>
        <authorList>
            <person name="Liu G."/>
        </authorList>
    </citation>
    <scope>NUCLEOTIDE SEQUENCE [LARGE SCALE GENOMIC DNA]</scope>
    <source>
        <strain evidence="5 6">FJAT-49705</strain>
    </source>
</reference>
<keyword evidence="5" id="KW-0378">Hydrolase</keyword>
<dbReference type="InterPro" id="IPR044946">
    <property type="entry name" value="Restrct_endonuc_typeI_TRD_sf"/>
</dbReference>
<keyword evidence="5" id="KW-0255">Endonuclease</keyword>
<keyword evidence="5" id="KW-0540">Nuclease</keyword>
<dbReference type="CDD" id="cd17246">
    <property type="entry name" value="RMtype1_S_SonII-TRD2-CR2_like"/>
    <property type="match status" value="1"/>
</dbReference>
<accession>A0ABS5NZH5</accession>
<name>A0ABS5NZH5_9BACI</name>
<evidence type="ECO:0000313" key="5">
    <source>
        <dbReference type="EMBL" id="MBS4193220.1"/>
    </source>
</evidence>
<keyword evidence="3" id="KW-0238">DNA-binding</keyword>
<dbReference type="PANTHER" id="PTHR30408:SF12">
    <property type="entry name" value="TYPE I RESTRICTION ENZYME MJAVIII SPECIFICITY SUBUNIT"/>
    <property type="match status" value="1"/>
</dbReference>
<dbReference type="SUPFAM" id="SSF116734">
    <property type="entry name" value="DNA methylase specificity domain"/>
    <property type="match status" value="2"/>
</dbReference>
<dbReference type="CDD" id="cd17283">
    <property type="entry name" value="RMtype1_S_Hpy180ORF7835P_TRD2-CR2_like"/>
    <property type="match status" value="1"/>
</dbReference>
<gene>
    <name evidence="5" type="ORF">KHA94_24315</name>
</gene>
<dbReference type="InterPro" id="IPR052021">
    <property type="entry name" value="Type-I_RS_S_subunit"/>
</dbReference>
<dbReference type="Pfam" id="PF01420">
    <property type="entry name" value="Methylase_S"/>
    <property type="match status" value="2"/>
</dbReference>
<dbReference type="InterPro" id="IPR000055">
    <property type="entry name" value="Restrct_endonuc_typeI_TRD"/>
</dbReference>
<evidence type="ECO:0000259" key="4">
    <source>
        <dbReference type="Pfam" id="PF01420"/>
    </source>
</evidence>
<keyword evidence="2" id="KW-0680">Restriction system</keyword>
<organism evidence="5 6">
    <name type="scientific">Cytobacillus citreus</name>
    <dbReference type="NCBI Taxonomy" id="2833586"/>
    <lineage>
        <taxon>Bacteria</taxon>
        <taxon>Bacillati</taxon>
        <taxon>Bacillota</taxon>
        <taxon>Bacilli</taxon>
        <taxon>Bacillales</taxon>
        <taxon>Bacillaceae</taxon>
        <taxon>Cytobacillus</taxon>
    </lineage>
</organism>
<dbReference type="Proteomes" id="UP000681027">
    <property type="component" value="Unassembled WGS sequence"/>
</dbReference>
<comment type="caution">
    <text evidence="5">The sequence shown here is derived from an EMBL/GenBank/DDBJ whole genome shotgun (WGS) entry which is preliminary data.</text>
</comment>
<dbReference type="GO" id="GO:0004519">
    <property type="term" value="F:endonuclease activity"/>
    <property type="evidence" value="ECO:0007669"/>
    <property type="project" value="UniProtKB-KW"/>
</dbReference>
<comment type="similarity">
    <text evidence="1">Belongs to the type-I restriction system S methylase family.</text>
</comment>
<evidence type="ECO:0000256" key="1">
    <source>
        <dbReference type="ARBA" id="ARBA00010923"/>
    </source>
</evidence>
<feature type="domain" description="Type I restriction modification DNA specificity" evidence="4">
    <location>
        <begin position="21"/>
        <end position="199"/>
    </location>
</feature>